<dbReference type="OrthoDB" id="270177at2"/>
<dbReference type="InterPro" id="IPR009057">
    <property type="entry name" value="Homeodomain-like_sf"/>
</dbReference>
<dbReference type="SUPFAM" id="SSF46689">
    <property type="entry name" value="Homeodomain-like"/>
    <property type="match status" value="1"/>
</dbReference>
<dbReference type="Proteomes" id="UP000236721">
    <property type="component" value="Unassembled WGS sequence"/>
</dbReference>
<dbReference type="Pfam" id="PF00440">
    <property type="entry name" value="TetR_N"/>
    <property type="match status" value="1"/>
</dbReference>
<accession>A0A1H5VIL2</accession>
<organism evidence="6 7">
    <name type="scientific">Vibrio hangzhouensis</name>
    <dbReference type="NCBI Taxonomy" id="462991"/>
    <lineage>
        <taxon>Bacteria</taxon>
        <taxon>Pseudomonadati</taxon>
        <taxon>Pseudomonadota</taxon>
        <taxon>Gammaproteobacteria</taxon>
        <taxon>Vibrionales</taxon>
        <taxon>Vibrionaceae</taxon>
        <taxon>Vibrio</taxon>
    </lineage>
</organism>
<keyword evidence="1" id="KW-0805">Transcription regulation</keyword>
<dbReference type="PANTHER" id="PTHR47506">
    <property type="entry name" value="TRANSCRIPTIONAL REGULATORY PROTEIN"/>
    <property type="match status" value="1"/>
</dbReference>
<dbReference type="InterPro" id="IPR001647">
    <property type="entry name" value="HTH_TetR"/>
</dbReference>
<dbReference type="PANTHER" id="PTHR47506:SF8">
    <property type="entry name" value="REPRESSOR OF PUTATIVE XENOBIOTIC REDUCTASE TETR FAMILY-RELATED"/>
    <property type="match status" value="1"/>
</dbReference>
<proteinExistence type="predicted"/>
<evidence type="ECO:0000256" key="1">
    <source>
        <dbReference type="ARBA" id="ARBA00023015"/>
    </source>
</evidence>
<sequence length="199" mass="22601">MAKSAQFDRDDVIHKAMLLYWEKGFHATTMRNLQHAVDMRPGSIYAEFGSKEGMFKAAIEHYVRLGGERLEQAILDQGSPLKGLASFVFDSVKPCHKEMPNNMCMLAKTVAELSDEQTELLSITRHSLRLMEQKFADVITRAQALGEVNSDISSQRLAQHLQIQIMGIRTYIRTARCTEEQIEELVLTIFNHAPFTSNQ</sequence>
<evidence type="ECO:0000313" key="6">
    <source>
        <dbReference type="EMBL" id="SEF86651.1"/>
    </source>
</evidence>
<dbReference type="Gene3D" id="1.10.10.60">
    <property type="entry name" value="Homeodomain-like"/>
    <property type="match status" value="1"/>
</dbReference>
<keyword evidence="7" id="KW-1185">Reference proteome</keyword>
<reference evidence="7" key="1">
    <citation type="submission" date="2016-10" db="EMBL/GenBank/DDBJ databases">
        <authorList>
            <person name="Varghese N."/>
            <person name="Submissions S."/>
        </authorList>
    </citation>
    <scope>NUCLEOTIDE SEQUENCE [LARGE SCALE GENOMIC DNA]</scope>
    <source>
        <strain evidence="7">CGMCC 1.7062</strain>
    </source>
</reference>
<evidence type="ECO:0000256" key="2">
    <source>
        <dbReference type="ARBA" id="ARBA00023125"/>
    </source>
</evidence>
<dbReference type="SUPFAM" id="SSF48498">
    <property type="entry name" value="Tetracyclin repressor-like, C-terminal domain"/>
    <property type="match status" value="1"/>
</dbReference>
<dbReference type="RefSeq" id="WP_103879476.1">
    <property type="nucleotide sequence ID" value="NZ_FNVG01000004.1"/>
</dbReference>
<dbReference type="Gene3D" id="1.10.357.10">
    <property type="entry name" value="Tetracycline Repressor, domain 2"/>
    <property type="match status" value="1"/>
</dbReference>
<feature type="DNA-binding region" description="H-T-H motif" evidence="4">
    <location>
        <begin position="29"/>
        <end position="48"/>
    </location>
</feature>
<dbReference type="GO" id="GO:0003677">
    <property type="term" value="F:DNA binding"/>
    <property type="evidence" value="ECO:0007669"/>
    <property type="project" value="UniProtKB-UniRule"/>
</dbReference>
<protein>
    <submittedName>
        <fullName evidence="6">Transcriptional regulator, TetR family</fullName>
    </submittedName>
</protein>
<dbReference type="PROSITE" id="PS50977">
    <property type="entry name" value="HTH_TETR_2"/>
    <property type="match status" value="1"/>
</dbReference>
<evidence type="ECO:0000313" key="7">
    <source>
        <dbReference type="Proteomes" id="UP000236721"/>
    </source>
</evidence>
<evidence type="ECO:0000256" key="3">
    <source>
        <dbReference type="ARBA" id="ARBA00023163"/>
    </source>
</evidence>
<dbReference type="EMBL" id="FNVG01000004">
    <property type="protein sequence ID" value="SEF86651.1"/>
    <property type="molecule type" value="Genomic_DNA"/>
</dbReference>
<evidence type="ECO:0000256" key="4">
    <source>
        <dbReference type="PROSITE-ProRule" id="PRU00335"/>
    </source>
</evidence>
<dbReference type="InterPro" id="IPR036271">
    <property type="entry name" value="Tet_transcr_reg_TetR-rel_C_sf"/>
</dbReference>
<gene>
    <name evidence="6" type="ORF">SAMN04488244_104209</name>
</gene>
<dbReference type="AlphaFoldDB" id="A0A1H5VIL2"/>
<keyword evidence="2 4" id="KW-0238">DNA-binding</keyword>
<evidence type="ECO:0000259" key="5">
    <source>
        <dbReference type="PROSITE" id="PS50977"/>
    </source>
</evidence>
<keyword evidence="3" id="KW-0804">Transcription</keyword>
<name>A0A1H5VIL2_9VIBR</name>
<feature type="domain" description="HTH tetR-type" evidence="5">
    <location>
        <begin position="6"/>
        <end position="66"/>
    </location>
</feature>